<keyword evidence="1" id="KW-0812">Transmembrane</keyword>
<dbReference type="EMBL" id="QRPV01000016">
    <property type="protein sequence ID" value="RHM41917.1"/>
    <property type="molecule type" value="Genomic_DNA"/>
</dbReference>
<dbReference type="RefSeq" id="WP_118450425.1">
    <property type="nucleotide sequence ID" value="NZ_CABJDM010000016.1"/>
</dbReference>
<dbReference type="InterPro" id="IPR027463">
    <property type="entry name" value="AcrB_DN_DC_subdom"/>
</dbReference>
<dbReference type="Proteomes" id="UP000286038">
    <property type="component" value="Unassembled WGS sequence"/>
</dbReference>
<dbReference type="GO" id="GO:0042910">
    <property type="term" value="F:xenobiotic transmembrane transporter activity"/>
    <property type="evidence" value="ECO:0007669"/>
    <property type="project" value="TreeGrafter"/>
</dbReference>
<gene>
    <name evidence="2" type="ORF">DWZ68_12440</name>
</gene>
<proteinExistence type="predicted"/>
<dbReference type="Gene3D" id="1.20.1640.10">
    <property type="entry name" value="Multidrug efflux transporter AcrB transmembrane domain"/>
    <property type="match status" value="2"/>
</dbReference>
<dbReference type="PANTHER" id="PTHR32063:SF0">
    <property type="entry name" value="SWARMING MOTILITY PROTEIN SWRC"/>
    <property type="match status" value="1"/>
</dbReference>
<feature type="transmembrane region" description="Helical" evidence="1">
    <location>
        <begin position="16"/>
        <end position="37"/>
    </location>
</feature>
<organism evidence="2 3">
    <name type="scientific">Butyricimonas virosa</name>
    <dbReference type="NCBI Taxonomy" id="544645"/>
    <lineage>
        <taxon>Bacteria</taxon>
        <taxon>Pseudomonadati</taxon>
        <taxon>Bacteroidota</taxon>
        <taxon>Bacteroidia</taxon>
        <taxon>Bacteroidales</taxon>
        <taxon>Odoribacteraceae</taxon>
        <taxon>Butyricimonas</taxon>
    </lineage>
</organism>
<feature type="transmembrane region" description="Helical" evidence="1">
    <location>
        <begin position="1017"/>
        <end position="1036"/>
    </location>
</feature>
<comment type="caution">
    <text evidence="2">The sequence shown here is derived from an EMBL/GenBank/DDBJ whole genome shotgun (WGS) entry which is preliminary data.</text>
</comment>
<dbReference type="InterPro" id="IPR001036">
    <property type="entry name" value="Acrflvin-R"/>
</dbReference>
<feature type="transmembrane region" description="Helical" evidence="1">
    <location>
        <begin position="965"/>
        <end position="986"/>
    </location>
</feature>
<dbReference type="SUPFAM" id="SSF82714">
    <property type="entry name" value="Multidrug efflux transporter AcrB TolC docking domain, DN and DC subdomains"/>
    <property type="match status" value="1"/>
</dbReference>
<dbReference type="GO" id="GO:0005886">
    <property type="term" value="C:plasma membrane"/>
    <property type="evidence" value="ECO:0007669"/>
    <property type="project" value="TreeGrafter"/>
</dbReference>
<dbReference type="Pfam" id="PF00873">
    <property type="entry name" value="ACR_tran"/>
    <property type="match status" value="2"/>
</dbReference>
<dbReference type="PANTHER" id="PTHR32063">
    <property type="match status" value="1"/>
</dbReference>
<protein>
    <submittedName>
        <fullName evidence="2">AcrB/AcrD/AcrF family protein</fullName>
    </submittedName>
</protein>
<feature type="transmembrane region" description="Helical" evidence="1">
    <location>
        <begin position="465"/>
        <end position="488"/>
    </location>
</feature>
<accession>A0A415QG66</accession>
<reference evidence="2 3" key="1">
    <citation type="submission" date="2018-08" db="EMBL/GenBank/DDBJ databases">
        <title>A genome reference for cultivated species of the human gut microbiota.</title>
        <authorList>
            <person name="Zou Y."/>
            <person name="Xue W."/>
            <person name="Luo G."/>
        </authorList>
    </citation>
    <scope>NUCLEOTIDE SEQUENCE [LARGE SCALE GENOMIC DNA]</scope>
    <source>
        <strain evidence="2 3">AF34-33</strain>
    </source>
</reference>
<sequence length="1084" mass="122630">MSNDIKKKGFLERIPAFSLILIMAVLMVVGGALIPLLRISYHPSPEQGKRLTISFSWPGASQRVIEQEITSKVEGLVASVVGVEKTSSVSSQGNGSVTVVLKEKANVSAVRFEISSLLKQIAEKLPEGAGGLYLQGGNIGGGLRQNTRQVLSYIINADMDPANIKDYVERNIKPYLTQIDYVRDVSVGGAMPLYLDIEYNPIELQRYGLESNVIVSGLQNFLGQRSIVGDVDRIDRDGNKERITLLLETERLGPDIGKTPLATIDGKIIYLNDVAKFDYKKRQETSFYRINGLNTIYLSIFADTETNIIKASAEIRERMEKIQANLTDGFYVTLTNDAAKEVREELVKLVKRTFLCLAILFLFVWIISRSRRYLSVIAISLFANVLIAVIFYYLFDVELNLISLAGVAVSLGIMIDTVIVMVDHYSYYHNRSAFIAILAALLTTIGSLVIVFFMPDYVKGALNHFSTIIIINLVVALFVALFFVPAIIDHSELCCRQMKKSCKRLKRIVSWSRFYTRYITFTQKRKWIYITIFVLAFGIPVHLLPSKLGKSDYYYRMEEKQEMAWYEDLYNKTIGSNFCQGTLRQPLEKVFGGTLRLFSSIQSSRTFSQREREMKLYISAQLTEGDDAGVLNQKMWQMDRFLAKFKEIKRFVTRVDGKSGSIEVEFTDEHKDGTFPQYLESQVIREALLIGGVDWSTTGVSERGFSNSLGLGRKSHRIGLSGYNYDRLYKYAEMVAEKVKANKRVNDVGIELGSSDYWQSQGEPTSEMYIKYDMEKIALNRLNLGQCYSTLAALMDEGTVGTYRNKDQRIAIDYHSSERDNFDVWHLMNSYLTAGDRQICYANIGEIGKRNAAARITKNNQVYSLQVAFNFMGSYDLSDKFIKKTTEEINAILPVGFRTVNQSFGWYDDRGSQYWLILLIVVIIFFTCSILFESLRQPLVIISLIPISFIGTFLTFYFSRVNFGTGGFASLVLLSGLVVNAAIYVINEYNGFVNRNLGRLNRINPVRLYVKAYNHKIIAVLLTIISTVLGLVPFLIDGPKAEEFWFSFAIGTIGGLLFSIIALVFFMPILMPLGSLLKKRKINN</sequence>
<dbReference type="Gene3D" id="3.30.2090.10">
    <property type="entry name" value="Multidrug efflux transporter AcrB TolC docking domain, DN and DC subdomains"/>
    <property type="match status" value="2"/>
</dbReference>
<feature type="transmembrane region" description="Helical" evidence="1">
    <location>
        <begin position="914"/>
        <end position="932"/>
    </location>
</feature>
<keyword evidence="1" id="KW-0472">Membrane</keyword>
<evidence type="ECO:0000256" key="1">
    <source>
        <dbReference type="SAM" id="Phobius"/>
    </source>
</evidence>
<dbReference type="AlphaFoldDB" id="A0A415QG66"/>
<dbReference type="Gene3D" id="3.30.70.1320">
    <property type="entry name" value="Multidrug efflux transporter AcrB pore domain like"/>
    <property type="match status" value="1"/>
</dbReference>
<feature type="transmembrane region" description="Helical" evidence="1">
    <location>
        <begin position="349"/>
        <end position="367"/>
    </location>
</feature>
<dbReference type="SUPFAM" id="SSF82693">
    <property type="entry name" value="Multidrug efflux transporter AcrB pore domain, PN1, PN2, PC1 and PC2 subdomains"/>
    <property type="match status" value="2"/>
</dbReference>
<feature type="transmembrane region" description="Helical" evidence="1">
    <location>
        <begin position="939"/>
        <end position="959"/>
    </location>
</feature>
<dbReference type="PRINTS" id="PR00702">
    <property type="entry name" value="ACRIFLAVINRP"/>
</dbReference>
<feature type="transmembrane region" description="Helical" evidence="1">
    <location>
        <begin position="527"/>
        <end position="544"/>
    </location>
</feature>
<feature type="transmembrane region" description="Helical" evidence="1">
    <location>
        <begin position="434"/>
        <end position="453"/>
    </location>
</feature>
<feature type="transmembrane region" description="Helical" evidence="1">
    <location>
        <begin position="1048"/>
        <end position="1071"/>
    </location>
</feature>
<name>A0A415QG66_9BACT</name>
<keyword evidence="1" id="KW-1133">Transmembrane helix</keyword>
<dbReference type="Gene3D" id="3.30.70.1440">
    <property type="entry name" value="Multidrug efflux transporter AcrB pore domain"/>
    <property type="match status" value="1"/>
</dbReference>
<evidence type="ECO:0000313" key="2">
    <source>
        <dbReference type="EMBL" id="RHM41917.1"/>
    </source>
</evidence>
<evidence type="ECO:0000313" key="3">
    <source>
        <dbReference type="Proteomes" id="UP000286038"/>
    </source>
</evidence>
<feature type="transmembrane region" description="Helical" evidence="1">
    <location>
        <begin position="401"/>
        <end position="422"/>
    </location>
</feature>
<feature type="transmembrane region" description="Helical" evidence="1">
    <location>
        <begin position="374"/>
        <end position="395"/>
    </location>
</feature>
<dbReference type="Gene3D" id="3.30.70.1430">
    <property type="entry name" value="Multidrug efflux transporter AcrB pore domain"/>
    <property type="match status" value="2"/>
</dbReference>
<dbReference type="SUPFAM" id="SSF82866">
    <property type="entry name" value="Multidrug efflux transporter AcrB transmembrane domain"/>
    <property type="match status" value="2"/>
</dbReference>